<evidence type="ECO:0000256" key="2">
    <source>
        <dbReference type="SAM" id="MobiDB-lite"/>
    </source>
</evidence>
<feature type="compositionally biased region" description="Acidic residues" evidence="2">
    <location>
        <begin position="1"/>
        <end position="10"/>
    </location>
</feature>
<feature type="region of interest" description="Disordered" evidence="2">
    <location>
        <begin position="1"/>
        <end position="21"/>
    </location>
</feature>
<dbReference type="InterPro" id="IPR036075">
    <property type="entry name" value="ARMT-1-like_metal-bd_sf"/>
</dbReference>
<organism evidence="4 5">
    <name type="scientific">Astrephomene gubernaculifera</name>
    <dbReference type="NCBI Taxonomy" id="47775"/>
    <lineage>
        <taxon>Eukaryota</taxon>
        <taxon>Viridiplantae</taxon>
        <taxon>Chlorophyta</taxon>
        <taxon>core chlorophytes</taxon>
        <taxon>Chlorophyceae</taxon>
        <taxon>CS clade</taxon>
        <taxon>Chlamydomonadales</taxon>
        <taxon>Astrephomenaceae</taxon>
        <taxon>Astrephomene</taxon>
    </lineage>
</organism>
<dbReference type="InterPro" id="IPR002791">
    <property type="entry name" value="ARMT1-like_metal-bd"/>
</dbReference>
<comment type="cofactor">
    <cofactor evidence="1">
        <name>Ni(2+)</name>
        <dbReference type="ChEBI" id="CHEBI:49786"/>
    </cofactor>
</comment>
<sequence>VEEEEDEVQDQEQAGQAKQGEQHQTAAICCGGVLLPWRKAALFVDNAGPDVVLGMLPLARVLLGAGVQVVLLANRGLTLNDITASELSELLQRAAQSDPRDMLAPALTRGSLRVVSSGSDMPVIDLTQLSQEAVDATADCDLVILEGMGRAIETNLHAAFTCDSLKLGLIKHPEVAALLGGRMYDCVCKYDRGVVW</sequence>
<accession>A0AAD3DVM2</accession>
<feature type="non-terminal residue" evidence="4">
    <location>
        <position position="1"/>
    </location>
</feature>
<dbReference type="EMBL" id="BMAR01000018">
    <property type="protein sequence ID" value="GFR47487.1"/>
    <property type="molecule type" value="Genomic_DNA"/>
</dbReference>
<dbReference type="AlphaFoldDB" id="A0AAD3DVM2"/>
<gene>
    <name evidence="4" type="ORF">Agub_g9216</name>
</gene>
<evidence type="ECO:0000313" key="5">
    <source>
        <dbReference type="Proteomes" id="UP001054857"/>
    </source>
</evidence>
<reference evidence="4 5" key="1">
    <citation type="journal article" date="2021" name="Sci. Rep.">
        <title>Genome sequencing of the multicellular alga Astrephomene provides insights into convergent evolution of germ-soma differentiation.</title>
        <authorList>
            <person name="Yamashita S."/>
            <person name="Yamamoto K."/>
            <person name="Matsuzaki R."/>
            <person name="Suzuki S."/>
            <person name="Yamaguchi H."/>
            <person name="Hirooka S."/>
            <person name="Minakuchi Y."/>
            <person name="Miyagishima S."/>
            <person name="Kawachi M."/>
            <person name="Toyoda A."/>
            <person name="Nozaki H."/>
        </authorList>
    </citation>
    <scope>NUCLEOTIDE SEQUENCE [LARGE SCALE GENOMIC DNA]</scope>
    <source>
        <strain evidence="4 5">NIES-4017</strain>
    </source>
</reference>
<name>A0AAD3DVM2_9CHLO</name>
<proteinExistence type="predicted"/>
<feature type="domain" description="Damage-control phosphatase ARMT1-like metal-binding" evidence="3">
    <location>
        <begin position="35"/>
        <end position="187"/>
    </location>
</feature>
<comment type="caution">
    <text evidence="4">The sequence shown here is derived from an EMBL/GenBank/DDBJ whole genome shotgun (WGS) entry which is preliminary data.</text>
</comment>
<dbReference type="SUPFAM" id="SSF111321">
    <property type="entry name" value="AF1104-like"/>
    <property type="match status" value="1"/>
</dbReference>
<evidence type="ECO:0000259" key="3">
    <source>
        <dbReference type="Pfam" id="PF01937"/>
    </source>
</evidence>
<dbReference type="Gene3D" id="3.40.50.10880">
    <property type="entry name" value="Uncharacterised protein PF01937, DUF89, domain 3"/>
    <property type="match status" value="1"/>
</dbReference>
<feature type="compositionally biased region" description="Low complexity" evidence="2">
    <location>
        <begin position="11"/>
        <end position="21"/>
    </location>
</feature>
<protein>
    <recommendedName>
        <fullName evidence="3">Damage-control phosphatase ARMT1-like metal-binding domain-containing protein</fullName>
    </recommendedName>
</protein>
<evidence type="ECO:0000313" key="4">
    <source>
        <dbReference type="EMBL" id="GFR47487.1"/>
    </source>
</evidence>
<dbReference type="Pfam" id="PF01937">
    <property type="entry name" value="ARMT1-like_dom"/>
    <property type="match status" value="1"/>
</dbReference>
<dbReference type="Proteomes" id="UP001054857">
    <property type="component" value="Unassembled WGS sequence"/>
</dbReference>
<evidence type="ECO:0000256" key="1">
    <source>
        <dbReference type="ARBA" id="ARBA00001967"/>
    </source>
</evidence>
<keyword evidence="5" id="KW-1185">Reference proteome</keyword>